<feature type="region of interest" description="Disordered" evidence="2">
    <location>
        <begin position="243"/>
        <end position="268"/>
    </location>
</feature>
<organism evidence="3 4">
    <name type="scientific">Pyxicephalus adspersus</name>
    <name type="common">African bullfrog</name>
    <dbReference type="NCBI Taxonomy" id="30357"/>
    <lineage>
        <taxon>Eukaryota</taxon>
        <taxon>Metazoa</taxon>
        <taxon>Chordata</taxon>
        <taxon>Craniata</taxon>
        <taxon>Vertebrata</taxon>
        <taxon>Euteleostomi</taxon>
        <taxon>Amphibia</taxon>
        <taxon>Batrachia</taxon>
        <taxon>Anura</taxon>
        <taxon>Neobatrachia</taxon>
        <taxon>Ranoidea</taxon>
        <taxon>Pyxicephalidae</taxon>
        <taxon>Pyxicephalinae</taxon>
        <taxon>Pyxicephalus</taxon>
    </lineage>
</organism>
<feature type="compositionally biased region" description="Basic and acidic residues" evidence="2">
    <location>
        <begin position="316"/>
        <end position="330"/>
    </location>
</feature>
<dbReference type="InterPro" id="IPR026702">
    <property type="entry name" value="CCDC83"/>
</dbReference>
<proteinExistence type="predicted"/>
<dbReference type="EMBL" id="DYDO01000001">
    <property type="protein sequence ID" value="DBA32431.1"/>
    <property type="molecule type" value="Genomic_DNA"/>
</dbReference>
<dbReference type="PANTHER" id="PTHR21468:SF1">
    <property type="entry name" value="COILED-COIL DOMAIN-CONTAINING PROTEIN 83"/>
    <property type="match status" value="1"/>
</dbReference>
<feature type="compositionally biased region" description="Acidic residues" evidence="2">
    <location>
        <begin position="245"/>
        <end position="255"/>
    </location>
</feature>
<dbReference type="AlphaFoldDB" id="A0AAV3ALY4"/>
<feature type="compositionally biased region" description="Basic and acidic residues" evidence="2">
    <location>
        <begin position="256"/>
        <end position="268"/>
    </location>
</feature>
<comment type="caution">
    <text evidence="3">The sequence shown here is derived from an EMBL/GenBank/DDBJ whole genome shotgun (WGS) entry which is preliminary data.</text>
</comment>
<evidence type="ECO:0000313" key="4">
    <source>
        <dbReference type="Proteomes" id="UP001181693"/>
    </source>
</evidence>
<dbReference type="Proteomes" id="UP001181693">
    <property type="component" value="Unassembled WGS sequence"/>
</dbReference>
<evidence type="ECO:0000256" key="2">
    <source>
        <dbReference type="SAM" id="MobiDB-lite"/>
    </source>
</evidence>
<sequence>MKEAMIEELLAEVKQIEEKNTRYKERNERLRTEQTGHVKELLGDAKAQERELAKKEIVNREQVDELMKEKWEFIREKENLLEEIRNQISHLEKQITLAKTERDYWLEYKNVGSPEHAKQIHLLQEEIGHMAQNFTEINEHFNRNLKMTKEKIEQETERKMDMTREMATLDAVKHIDLESQKEIQENEWMKKEVAIYSKDIQDLEANVYKTEQENLQLISHLFNCRLQDLKISRNVFLTQMVGLDPPEEDTTSDGEGENRHLPTPEDRDSALSLDLKHLHEDAKDFKEYLHLGPLELKLLSIEGQAVPTYTPGMETKNQKQREEQASENKLKWPVTPKMIKSAFPP</sequence>
<gene>
    <name evidence="3" type="ORF">GDO54_000225</name>
</gene>
<accession>A0AAV3ALY4</accession>
<feature type="coiled-coil region" evidence="1">
    <location>
        <begin position="138"/>
        <end position="213"/>
    </location>
</feature>
<keyword evidence="1" id="KW-0175">Coiled coil</keyword>
<evidence type="ECO:0000313" key="3">
    <source>
        <dbReference type="EMBL" id="DBA32431.1"/>
    </source>
</evidence>
<feature type="coiled-coil region" evidence="1">
    <location>
        <begin position="6"/>
        <end position="101"/>
    </location>
</feature>
<evidence type="ECO:0000256" key="1">
    <source>
        <dbReference type="SAM" id="Coils"/>
    </source>
</evidence>
<evidence type="ECO:0008006" key="5">
    <source>
        <dbReference type="Google" id="ProtNLM"/>
    </source>
</evidence>
<keyword evidence="4" id="KW-1185">Reference proteome</keyword>
<feature type="region of interest" description="Disordered" evidence="2">
    <location>
        <begin position="308"/>
        <end position="345"/>
    </location>
</feature>
<name>A0AAV3ALY4_PYXAD</name>
<protein>
    <recommendedName>
        <fullName evidence="5">Coiled-coil domain-containing protein 83</fullName>
    </recommendedName>
</protein>
<dbReference type="PANTHER" id="PTHR21468">
    <property type="entry name" value="HSD9"/>
    <property type="match status" value="1"/>
</dbReference>
<reference evidence="3" key="1">
    <citation type="thesis" date="2020" institute="ProQuest LLC" country="789 East Eisenhower Parkway, Ann Arbor, MI, USA">
        <title>Comparative Genomics and Chromosome Evolution.</title>
        <authorList>
            <person name="Mudd A.B."/>
        </authorList>
    </citation>
    <scope>NUCLEOTIDE SEQUENCE</scope>
    <source>
        <strain evidence="3">1538</strain>
        <tissue evidence="3">Blood</tissue>
    </source>
</reference>